<reference evidence="1" key="1">
    <citation type="submission" date="2013-05" db="EMBL/GenBank/DDBJ databases">
        <authorList>
            <person name="Yim A.K.Y."/>
            <person name="Chan T.F."/>
            <person name="Ji K.M."/>
            <person name="Liu X.Y."/>
            <person name="Zhou J.W."/>
            <person name="Li R.Q."/>
            <person name="Yang K.Y."/>
            <person name="Li J."/>
            <person name="Li M."/>
            <person name="Law P.T.W."/>
            <person name="Wu Y.L."/>
            <person name="Cai Z.L."/>
            <person name="Qin H."/>
            <person name="Bao Y."/>
            <person name="Leung R.K.K."/>
            <person name="Ng P.K.S."/>
            <person name="Zou J."/>
            <person name="Zhong X.J."/>
            <person name="Ran P.X."/>
            <person name="Zhong N.S."/>
            <person name="Liu Z.G."/>
            <person name="Tsui S.K.W."/>
        </authorList>
    </citation>
    <scope>NUCLEOTIDE SEQUENCE</scope>
    <source>
        <strain evidence="1">Derf</strain>
        <tissue evidence="1">Whole organism</tissue>
    </source>
</reference>
<evidence type="ECO:0000313" key="1">
    <source>
        <dbReference type="EMBL" id="KAH9527429.1"/>
    </source>
</evidence>
<organism evidence="1 2">
    <name type="scientific">Dermatophagoides farinae</name>
    <name type="common">American house dust mite</name>
    <dbReference type="NCBI Taxonomy" id="6954"/>
    <lineage>
        <taxon>Eukaryota</taxon>
        <taxon>Metazoa</taxon>
        <taxon>Ecdysozoa</taxon>
        <taxon>Arthropoda</taxon>
        <taxon>Chelicerata</taxon>
        <taxon>Arachnida</taxon>
        <taxon>Acari</taxon>
        <taxon>Acariformes</taxon>
        <taxon>Sarcoptiformes</taxon>
        <taxon>Astigmata</taxon>
        <taxon>Psoroptidia</taxon>
        <taxon>Analgoidea</taxon>
        <taxon>Pyroglyphidae</taxon>
        <taxon>Dermatophagoidinae</taxon>
        <taxon>Dermatophagoides</taxon>
    </lineage>
</organism>
<dbReference type="EMBL" id="ASGP02000001">
    <property type="protein sequence ID" value="KAH9527429.1"/>
    <property type="molecule type" value="Genomic_DNA"/>
</dbReference>
<evidence type="ECO:0000313" key="2">
    <source>
        <dbReference type="Proteomes" id="UP000790347"/>
    </source>
</evidence>
<dbReference type="Proteomes" id="UP000790347">
    <property type="component" value="Unassembled WGS sequence"/>
</dbReference>
<proteinExistence type="predicted"/>
<sequence length="61" mass="7250">MTIFLSTLSSFVKSSLFCLLVNIKIHLPRSIRSCARTRIDLKFYNNNIKNDEKNKKKWMNE</sequence>
<name>A0A922IDQ5_DERFA</name>
<keyword evidence="2" id="KW-1185">Reference proteome</keyword>
<accession>A0A922IDQ5</accession>
<protein>
    <submittedName>
        <fullName evidence="1">Uncharacterized protein</fullName>
    </submittedName>
</protein>
<dbReference type="AlphaFoldDB" id="A0A922IDQ5"/>
<gene>
    <name evidence="1" type="ORF">DERF_001443</name>
</gene>
<reference evidence="1" key="2">
    <citation type="journal article" date="2022" name="Res Sq">
        <title>Comparative Genomics Reveals Insights into the Divergent Evolution of Astigmatic Mites and Household Pest Adaptations.</title>
        <authorList>
            <person name="Xiong Q."/>
            <person name="Wan A.T.-Y."/>
            <person name="Liu X.-Y."/>
            <person name="Fung C.S.-H."/>
            <person name="Xiao X."/>
            <person name="Malainual N."/>
            <person name="Hou J."/>
            <person name="Wang L."/>
            <person name="Wang M."/>
            <person name="Yang K."/>
            <person name="Cui Y."/>
            <person name="Leung E."/>
            <person name="Nong W."/>
            <person name="Shin S.-K."/>
            <person name="Au S."/>
            <person name="Jeong K.Y."/>
            <person name="Chew F.T."/>
            <person name="Hui J."/>
            <person name="Leung T.F."/>
            <person name="Tungtrongchitr A."/>
            <person name="Zhong N."/>
            <person name="Liu Z."/>
            <person name="Tsui S."/>
        </authorList>
    </citation>
    <scope>NUCLEOTIDE SEQUENCE</scope>
    <source>
        <strain evidence="1">Derf</strain>
        <tissue evidence="1">Whole organism</tissue>
    </source>
</reference>
<comment type="caution">
    <text evidence="1">The sequence shown here is derived from an EMBL/GenBank/DDBJ whole genome shotgun (WGS) entry which is preliminary data.</text>
</comment>